<keyword evidence="4 8" id="KW-0347">Helicase</keyword>
<protein>
    <recommendedName>
        <fullName evidence="1">RNA helicase</fullName>
        <ecNumber evidence="1">3.6.4.13</ecNumber>
    </recommendedName>
</protein>
<dbReference type="GO" id="GO:0003724">
    <property type="term" value="F:RNA helicase activity"/>
    <property type="evidence" value="ECO:0007669"/>
    <property type="project" value="UniProtKB-EC"/>
</dbReference>
<dbReference type="OrthoDB" id="4088766at2759"/>
<evidence type="ECO:0000313" key="9">
    <source>
        <dbReference type="Proteomes" id="UP000242525"/>
    </source>
</evidence>
<keyword evidence="3" id="KW-0378">Hydrolase</keyword>
<dbReference type="PANTHER" id="PTHR47963:SF8">
    <property type="entry name" value="ATP-DEPENDENT RNA HELICASE DEAD"/>
    <property type="match status" value="1"/>
</dbReference>
<feature type="region of interest" description="Disordered" evidence="6">
    <location>
        <begin position="424"/>
        <end position="454"/>
    </location>
</feature>
<evidence type="ECO:0000256" key="4">
    <source>
        <dbReference type="ARBA" id="ARBA00022806"/>
    </source>
</evidence>
<evidence type="ECO:0000256" key="6">
    <source>
        <dbReference type="SAM" id="MobiDB-lite"/>
    </source>
</evidence>
<dbReference type="InterPro" id="IPR050547">
    <property type="entry name" value="DEAD_box_RNA_helicases"/>
</dbReference>
<dbReference type="Proteomes" id="UP000242525">
    <property type="component" value="Unassembled WGS sequence"/>
</dbReference>
<organism evidence="8 9">
    <name type="scientific">Geotrichum candidum</name>
    <name type="common">Oospora lactis</name>
    <name type="synonym">Dipodascus geotrichum</name>
    <dbReference type="NCBI Taxonomy" id="1173061"/>
    <lineage>
        <taxon>Eukaryota</taxon>
        <taxon>Fungi</taxon>
        <taxon>Dikarya</taxon>
        <taxon>Ascomycota</taxon>
        <taxon>Saccharomycotina</taxon>
        <taxon>Dipodascomycetes</taxon>
        <taxon>Dipodascales</taxon>
        <taxon>Dipodascaceae</taxon>
        <taxon>Geotrichum</taxon>
    </lineage>
</organism>
<evidence type="ECO:0000256" key="3">
    <source>
        <dbReference type="ARBA" id="ARBA00022801"/>
    </source>
</evidence>
<accession>A0A0J9XC14</accession>
<comment type="caution">
    <text evidence="8">The sequence shown here is derived from an EMBL/GenBank/DDBJ whole genome shotgun (WGS) entry which is preliminary data.</text>
</comment>
<dbReference type="InterPro" id="IPR011545">
    <property type="entry name" value="DEAD/DEAH_box_helicase_dom"/>
</dbReference>
<dbReference type="PROSITE" id="PS51192">
    <property type="entry name" value="HELICASE_ATP_BIND_1"/>
    <property type="match status" value="1"/>
</dbReference>
<feature type="region of interest" description="Disordered" evidence="6">
    <location>
        <begin position="612"/>
        <end position="639"/>
    </location>
</feature>
<gene>
    <name evidence="8" type="ORF">BN980_GECA08s03865g</name>
</gene>
<evidence type="ECO:0000256" key="1">
    <source>
        <dbReference type="ARBA" id="ARBA00012552"/>
    </source>
</evidence>
<feature type="compositionally biased region" description="Polar residues" evidence="6">
    <location>
        <begin position="612"/>
        <end position="637"/>
    </location>
</feature>
<keyword evidence="5" id="KW-0067">ATP-binding</keyword>
<keyword evidence="2" id="KW-0547">Nucleotide-binding</keyword>
<dbReference type="InterPro" id="IPR014001">
    <property type="entry name" value="Helicase_ATP-bd"/>
</dbReference>
<evidence type="ECO:0000313" key="8">
    <source>
        <dbReference type="EMBL" id="CDO54734.1"/>
    </source>
</evidence>
<proteinExistence type="predicted"/>
<dbReference type="PANTHER" id="PTHR47963">
    <property type="entry name" value="DEAD-BOX ATP-DEPENDENT RNA HELICASE 47, MITOCHONDRIAL"/>
    <property type="match status" value="1"/>
</dbReference>
<dbReference type="SUPFAM" id="SSF52540">
    <property type="entry name" value="P-loop containing nucleoside triphosphate hydrolases"/>
    <property type="match status" value="1"/>
</dbReference>
<dbReference type="STRING" id="1173061.A0A0J9XC14"/>
<dbReference type="EMBL" id="CCBN010000008">
    <property type="protein sequence ID" value="CDO54734.1"/>
    <property type="molecule type" value="Genomic_DNA"/>
</dbReference>
<sequence>MNRVTGSCQRLIRSKGLLRVFPRAQSALPLTSSLPSASTFTAHFSSAVALARKKPSLLSEYEYVARHPDLADNTSGIRIKIDPMTATTFEALKLPPALVHALHTHYPEVKTPTVIQRNMLALLQSDLSVLVRSDPGTGKSLATALYLLAFGRSGSSSSGTTAIKSGTPGPHVTSLLLVPTAELAIQYYRVFSQLLADSPVDVNSVVQHIYRTDAAGEARQLELLRRAPGPAILVATPKRVLDILASAEDRATLPLNTLSTIVLDEVQQLLPNDRRILAAPGRGSRLRHAATVTDAASRTPTQILLDHIVPWRNKNVLDNNELFTPLRFIFESSVASGLYKHLAIKSRWLSTRPMLGLGLDGIGGEYKRRLPADVDNYFVTYDQSVPLLRDTNLTAVDPELLRDGTFLESVADLNGQRQRELLREARSAGKPAASSQDADSNNSPIPKNKAADKAKAARAAQLTDYARGLAELIKANSSKASAGAGDKKGLVIVPDSFSIPQFAAELWRVAGLRVATSNLESTTGLARVDPGASSTASESALVEVDPKTVFLESANDSGNTSGKSDDVDLLVYRAKGVAGLDFPGLCNVYVLSWDSLLSTKLYLSVAGRCRPTRTTAAPSDAESATTEPKEPATSSDPAQLPRGKVFVLSLANEESKEHAFRLGVSMGKINSFPSHFF</sequence>
<feature type="domain" description="Helicase ATP-binding" evidence="7">
    <location>
        <begin position="120"/>
        <end position="310"/>
    </location>
</feature>
<feature type="compositionally biased region" description="Low complexity" evidence="6">
    <location>
        <begin position="432"/>
        <end position="443"/>
    </location>
</feature>
<dbReference type="SMART" id="SM00487">
    <property type="entry name" value="DEXDc"/>
    <property type="match status" value="1"/>
</dbReference>
<dbReference type="EC" id="3.6.4.13" evidence="1"/>
<dbReference type="GO" id="GO:0003723">
    <property type="term" value="F:RNA binding"/>
    <property type="evidence" value="ECO:0007669"/>
    <property type="project" value="TreeGrafter"/>
</dbReference>
<name>A0A0J9XC14_GEOCN</name>
<evidence type="ECO:0000256" key="2">
    <source>
        <dbReference type="ARBA" id="ARBA00022741"/>
    </source>
</evidence>
<dbReference type="Pfam" id="PF00270">
    <property type="entry name" value="DEAD"/>
    <property type="match status" value="1"/>
</dbReference>
<reference evidence="8" key="1">
    <citation type="submission" date="2014-03" db="EMBL/GenBank/DDBJ databases">
        <authorList>
            <person name="Casaregola S."/>
        </authorList>
    </citation>
    <scope>NUCLEOTIDE SEQUENCE [LARGE SCALE GENOMIC DNA]</scope>
    <source>
        <strain evidence="8">CLIB 918</strain>
    </source>
</reference>
<keyword evidence="9" id="KW-1185">Reference proteome</keyword>
<dbReference type="Gene3D" id="3.40.50.300">
    <property type="entry name" value="P-loop containing nucleotide triphosphate hydrolases"/>
    <property type="match status" value="1"/>
</dbReference>
<dbReference type="GO" id="GO:0016787">
    <property type="term" value="F:hydrolase activity"/>
    <property type="evidence" value="ECO:0007669"/>
    <property type="project" value="UniProtKB-KW"/>
</dbReference>
<dbReference type="GO" id="GO:0005524">
    <property type="term" value="F:ATP binding"/>
    <property type="evidence" value="ECO:0007669"/>
    <property type="project" value="UniProtKB-KW"/>
</dbReference>
<dbReference type="AlphaFoldDB" id="A0A0J9XC14"/>
<evidence type="ECO:0000259" key="7">
    <source>
        <dbReference type="PROSITE" id="PS51192"/>
    </source>
</evidence>
<dbReference type="InterPro" id="IPR027417">
    <property type="entry name" value="P-loop_NTPase"/>
</dbReference>
<evidence type="ECO:0000256" key="5">
    <source>
        <dbReference type="ARBA" id="ARBA00022840"/>
    </source>
</evidence>